<reference evidence="2 3" key="1">
    <citation type="submission" date="2010-04" db="EMBL/GenBank/DDBJ databases">
        <authorList>
            <person name="Qin X."/>
            <person name="Bachman B."/>
            <person name="Battles P."/>
            <person name="Bell A."/>
            <person name="Bess C."/>
            <person name="Bickham C."/>
            <person name="Chaboub L."/>
            <person name="Chen D."/>
            <person name="Coyle M."/>
            <person name="Deiros D.R."/>
            <person name="Dinh H."/>
            <person name="Forbes L."/>
            <person name="Fowler G."/>
            <person name="Francisco L."/>
            <person name="Fu Q."/>
            <person name="Gubbala S."/>
            <person name="Hale W."/>
            <person name="Han Y."/>
            <person name="Hemphill L."/>
            <person name="Highlander S.K."/>
            <person name="Hirani K."/>
            <person name="Hogues M."/>
            <person name="Jackson L."/>
            <person name="Jakkamsetti A."/>
            <person name="Javaid M."/>
            <person name="Jiang H."/>
            <person name="Korchina V."/>
            <person name="Kovar C."/>
            <person name="Lara F."/>
            <person name="Lee S."/>
            <person name="Mata R."/>
            <person name="Mathew T."/>
            <person name="Moen C."/>
            <person name="Morales K."/>
            <person name="Munidasa M."/>
            <person name="Nazareth L."/>
            <person name="Ngo R."/>
            <person name="Nguyen L."/>
            <person name="Okwuonu G."/>
            <person name="Ongeri F."/>
            <person name="Patil S."/>
            <person name="Petrosino J."/>
            <person name="Pham C."/>
            <person name="Pham P."/>
            <person name="Pu L.-L."/>
            <person name="Puazo M."/>
            <person name="Raj R."/>
            <person name="Reid J."/>
            <person name="Rouhana J."/>
            <person name="Saada N."/>
            <person name="Shang Y."/>
            <person name="Simmons D."/>
            <person name="Thornton R."/>
            <person name="Warren J."/>
            <person name="Weissenberger G."/>
            <person name="Zhang J."/>
            <person name="Zhang L."/>
            <person name="Zhou C."/>
            <person name="Zhu D."/>
            <person name="Muzny D."/>
            <person name="Worley K."/>
            <person name="Gibbs R."/>
        </authorList>
    </citation>
    <scope>NUCLEOTIDE SEQUENCE [LARGE SCALE GENOMIC DNA]</scope>
    <source>
        <strain evidence="2 3">ATCC 49030</strain>
    </source>
</reference>
<comment type="caution">
    <text evidence="2">The sequence shown here is derived from an EMBL/GenBank/DDBJ whole genome shotgun (WGS) entry which is preliminary data.</text>
</comment>
<sequence>MSTPYTQPGQLIANIPGILGFYPTNCVVVVTLCTTLNDETSCAINPHEVALIGPVLRADFDRVGDLDRAVAALDAQASITSLFAVIITDDPDSGEALQAQELLFCAAGADGTALVDACWHVSEIATGAAYRLLFGTTAGQGTRPHEVDPSRTRRRCRPARSPTGHPG</sequence>
<proteinExistence type="predicted"/>
<evidence type="ECO:0000313" key="3">
    <source>
        <dbReference type="Proteomes" id="UP000005714"/>
    </source>
</evidence>
<organism evidence="2 3">
    <name type="scientific">Brevibacterium mcbrellneri ATCC 49030</name>
    <dbReference type="NCBI Taxonomy" id="585530"/>
    <lineage>
        <taxon>Bacteria</taxon>
        <taxon>Bacillati</taxon>
        <taxon>Actinomycetota</taxon>
        <taxon>Actinomycetes</taxon>
        <taxon>Micrococcales</taxon>
        <taxon>Brevibacteriaceae</taxon>
        <taxon>Brevibacterium</taxon>
    </lineage>
</organism>
<evidence type="ECO:0000256" key="1">
    <source>
        <dbReference type="SAM" id="MobiDB-lite"/>
    </source>
</evidence>
<protein>
    <submittedName>
        <fullName evidence="2">Uncharacterized protein</fullName>
    </submittedName>
</protein>
<keyword evidence="3" id="KW-1185">Reference proteome</keyword>
<accession>D4YK36</accession>
<dbReference type="EMBL" id="ADNU01000012">
    <property type="protein sequence ID" value="EFG48328.1"/>
    <property type="molecule type" value="Genomic_DNA"/>
</dbReference>
<dbReference type="RefSeq" id="WP_005882023.1">
    <property type="nucleotide sequence ID" value="NZ_ADNU01000012.1"/>
</dbReference>
<dbReference type="InterPro" id="IPR025447">
    <property type="entry name" value="DUF4192"/>
</dbReference>
<dbReference type="STRING" id="585530.HMPREF0183_0296"/>
<feature type="region of interest" description="Disordered" evidence="1">
    <location>
        <begin position="140"/>
        <end position="167"/>
    </location>
</feature>
<evidence type="ECO:0000313" key="2">
    <source>
        <dbReference type="EMBL" id="EFG48328.1"/>
    </source>
</evidence>
<dbReference type="Proteomes" id="UP000005714">
    <property type="component" value="Unassembled WGS sequence"/>
</dbReference>
<dbReference type="Pfam" id="PF13830">
    <property type="entry name" value="DUF4192"/>
    <property type="match status" value="1"/>
</dbReference>
<name>D4YK36_9MICO</name>
<dbReference type="OrthoDB" id="3268175at2"/>
<gene>
    <name evidence="2" type="ORF">HMPREF0183_0296</name>
</gene>
<dbReference type="AlphaFoldDB" id="D4YK36"/>